<name>A0AAD3AWJ8_9MONO</name>
<evidence type="ECO:0000256" key="5">
    <source>
        <dbReference type="SAM" id="Phobius"/>
    </source>
</evidence>
<keyword evidence="6" id="KW-0261">Viral envelope protein</keyword>
<proteinExistence type="predicted"/>
<dbReference type="KEGG" id="vg:80537188"/>
<dbReference type="Proteomes" id="UP000831586">
    <property type="component" value="Segment"/>
</dbReference>
<dbReference type="PANTHER" id="PTHR10424:SF73">
    <property type="entry name" value="ENDOGENOUS RETROVIRUS GROUP FC1 ENV POLYPROTEIN-RELATED"/>
    <property type="match status" value="1"/>
</dbReference>
<evidence type="ECO:0000256" key="1">
    <source>
        <dbReference type="ARBA" id="ARBA00004165"/>
    </source>
</evidence>
<keyword evidence="7" id="KW-1185">Reference proteome</keyword>
<dbReference type="PANTHER" id="PTHR10424">
    <property type="entry name" value="VIRAL ENVELOPE PROTEIN"/>
    <property type="match status" value="1"/>
</dbReference>
<comment type="function">
    <text evidence="3">The transmembrane protein (TM) acts as a class I viral fusion protein. Under the current model, the protein has at least 3 conformational states: pre-fusion native state, pre-hairpin intermediate state, and post-fusion hairpin state. During viral and target cell membrane fusion, the coiled coil regions (heptad repeats) assume a trimer-of-hairpins structure, positioning the fusion peptide in close proximity to the C-terminal region of the ectodomain. The formation of this structure appears to drive apposition and subsequent fusion of viral and target cell membranes. Membranes fusion leads to delivery of the nucleocapsid into the cytoplasm.</text>
</comment>
<dbReference type="GeneID" id="80537188"/>
<sequence length="461" mass="50849">MEHITFFFIISVSTVVANSFLAVHIATYGVPKCYKLAALDGVRHLWMSVPLPHTGILNFEKTGDQAHSSYSAFLPTICYGTEPGYEGCFHPSKDFDYGAIPFKRNGTTLCKRPIYSRDNKNTYCTDPVADSQNQTLSGLFSWKKNCNCSVNWDCKWGLDVPYKECGEDDWIHYGNDTCGWGASGHDGCNTSCETQAATQNDTSYLGICTQHCQLLRNASQSPWIDPANKAYLLGHGSSNCSNGCSVKSPYWIFTGNGSACRQYIGNKLIAVGLITLHAVECPTHKPKRHPRDASSYTEDECKEKSYWSPSGGLAGFLSIITLGVFSDIRQHMNIEALACAITKISNATIDALKGLSHELEGLEVYAQQNRLALDFLLLRQGGVCGVVGNDTCLLNVTHFDISKDIDKIQDSVSHFDHGSSLEWSWGHWWKWLSLIGGNLGLILAIILLICFLPALRGLCTK</sequence>
<evidence type="ECO:0000256" key="3">
    <source>
        <dbReference type="ARBA" id="ARBA00024648"/>
    </source>
</evidence>
<keyword evidence="6" id="KW-0946">Virion</keyword>
<keyword evidence="5" id="KW-0812">Transmembrane</keyword>
<dbReference type="GO" id="GO:0020002">
    <property type="term" value="C:host cell plasma membrane"/>
    <property type="evidence" value="ECO:0007669"/>
    <property type="project" value="UniProtKB-SubCell"/>
</dbReference>
<dbReference type="GO" id="GO:0019031">
    <property type="term" value="C:viral envelope"/>
    <property type="evidence" value="ECO:0007669"/>
    <property type="project" value="UniProtKB-KW"/>
</dbReference>
<gene>
    <name evidence="6" type="primary">GP</name>
</gene>
<feature type="transmembrane region" description="Helical" evidence="5">
    <location>
        <begin position="431"/>
        <end position="455"/>
    </location>
</feature>
<evidence type="ECO:0000256" key="4">
    <source>
        <dbReference type="ARBA" id="ARBA00029888"/>
    </source>
</evidence>
<dbReference type="EMBL" id="BR001752">
    <property type="protein sequence ID" value="FAA04060.1"/>
    <property type="molecule type" value="Viral_cRNA"/>
</dbReference>
<keyword evidence="2" id="KW-1015">Disulfide bond</keyword>
<accession>A0AAD3AWJ8</accession>
<dbReference type="InterPro" id="IPR018154">
    <property type="entry name" value="TLV/ENV_coat_polyprotein"/>
</dbReference>
<dbReference type="Gene3D" id="1.10.287.210">
    <property type="match status" value="1"/>
</dbReference>
<organism evidence="6 7">
    <name type="scientific">Tapajos virus</name>
    <dbReference type="NCBI Taxonomy" id="2840185"/>
    <lineage>
        <taxon>Viruses</taxon>
        <taxon>Riboviria</taxon>
        <taxon>Orthornavirae</taxon>
        <taxon>Negarnaviricota</taxon>
        <taxon>Haploviricotina</taxon>
        <taxon>Monjiviricetes</taxon>
        <taxon>Mononegavirales</taxon>
        <taxon>Filoviridae</taxon>
        <taxon>Tapjovirus</taxon>
        <taxon>Tapjovirus bothropis</taxon>
    </lineage>
</organism>
<keyword evidence="5" id="KW-0472">Membrane</keyword>
<keyword evidence="5" id="KW-1133">Transmembrane helix</keyword>
<evidence type="ECO:0000256" key="2">
    <source>
        <dbReference type="ARBA" id="ARBA00023157"/>
    </source>
</evidence>
<dbReference type="RefSeq" id="YP_010798909.1">
    <property type="nucleotide sequence ID" value="NC_076535.1"/>
</dbReference>
<reference evidence="6" key="1">
    <citation type="journal article" date="2021" name="J. Vet. Med. Sci.">
        <title>Identification of a novel filovirus in a common lancehead (Bothrops atrox (Linnaeus, 1758)).</title>
        <authorList>
            <person name="Horie M."/>
        </authorList>
    </citation>
    <scope>NUCLEOTIDE SEQUENCE</scope>
    <source>
        <strain evidence="6">B.atrox/Brazil</strain>
    </source>
</reference>
<dbReference type="Pfam" id="PF00429">
    <property type="entry name" value="TLV_coat"/>
    <property type="match status" value="1"/>
</dbReference>
<evidence type="ECO:0000313" key="7">
    <source>
        <dbReference type="Proteomes" id="UP000831586"/>
    </source>
</evidence>
<comment type="subcellular location">
    <subcellularLocation>
        <location evidence="1">Host cell membrane</location>
    </subcellularLocation>
</comment>
<evidence type="ECO:0000313" key="6">
    <source>
        <dbReference type="EMBL" id="FAA04060.1"/>
    </source>
</evidence>
<dbReference type="SUPFAM" id="SSF58069">
    <property type="entry name" value="Virus ectodomain"/>
    <property type="match status" value="1"/>
</dbReference>
<protein>
    <recommendedName>
        <fullName evidence="4">Env polyprotein</fullName>
    </recommendedName>
</protein>